<reference evidence="8 9" key="1">
    <citation type="submission" date="2019-12" db="EMBL/GenBank/DDBJ databases">
        <authorList>
            <person name="Alioto T."/>
            <person name="Alioto T."/>
            <person name="Gomez Garrido J."/>
        </authorList>
    </citation>
    <scope>NUCLEOTIDE SEQUENCE [LARGE SCALE GENOMIC DNA]</scope>
</reference>
<dbReference type="AlphaFoldDB" id="A0A8S0TID9"/>
<dbReference type="GO" id="GO:0046983">
    <property type="term" value="F:protein dimerization activity"/>
    <property type="evidence" value="ECO:0007669"/>
    <property type="project" value="InterPro"/>
</dbReference>
<evidence type="ECO:0000313" key="8">
    <source>
        <dbReference type="EMBL" id="CAA3004286.1"/>
    </source>
</evidence>
<feature type="compositionally biased region" description="Polar residues" evidence="6">
    <location>
        <begin position="109"/>
        <end position="120"/>
    </location>
</feature>
<dbReference type="InterPro" id="IPR036638">
    <property type="entry name" value="HLH_DNA-bd_sf"/>
</dbReference>
<dbReference type="SUPFAM" id="SSF47459">
    <property type="entry name" value="HLH, helix-loop-helix DNA-binding domain"/>
    <property type="match status" value="1"/>
</dbReference>
<keyword evidence="2" id="KW-0805">Transcription regulation</keyword>
<evidence type="ECO:0000256" key="6">
    <source>
        <dbReference type="SAM" id="MobiDB-lite"/>
    </source>
</evidence>
<dbReference type="Pfam" id="PF00010">
    <property type="entry name" value="HLH"/>
    <property type="match status" value="1"/>
</dbReference>
<evidence type="ECO:0000259" key="7">
    <source>
        <dbReference type="PROSITE" id="PS50888"/>
    </source>
</evidence>
<dbReference type="Gene3D" id="4.10.280.10">
    <property type="entry name" value="Helix-loop-helix DNA-binding domain"/>
    <property type="match status" value="1"/>
</dbReference>
<feature type="region of interest" description="Disordered" evidence="6">
    <location>
        <begin position="100"/>
        <end position="122"/>
    </location>
</feature>
<dbReference type="GO" id="GO:0000978">
    <property type="term" value="F:RNA polymerase II cis-regulatory region sequence-specific DNA binding"/>
    <property type="evidence" value="ECO:0007669"/>
    <property type="project" value="TreeGrafter"/>
</dbReference>
<accession>A0A8S0TID9</accession>
<dbReference type="OrthoDB" id="2019494at2759"/>
<keyword evidence="3" id="KW-0238">DNA-binding</keyword>
<dbReference type="GO" id="GO:0000981">
    <property type="term" value="F:DNA-binding transcription factor activity, RNA polymerase II-specific"/>
    <property type="evidence" value="ECO:0007669"/>
    <property type="project" value="TreeGrafter"/>
</dbReference>
<comment type="caution">
    <text evidence="8">The sequence shown here is derived from an EMBL/GenBank/DDBJ whole genome shotgun (WGS) entry which is preliminary data.</text>
</comment>
<dbReference type="PROSITE" id="PS50888">
    <property type="entry name" value="BHLH"/>
    <property type="match status" value="1"/>
</dbReference>
<evidence type="ECO:0000256" key="1">
    <source>
        <dbReference type="ARBA" id="ARBA00004123"/>
    </source>
</evidence>
<evidence type="ECO:0000313" key="9">
    <source>
        <dbReference type="Proteomes" id="UP000594638"/>
    </source>
</evidence>
<keyword evidence="5" id="KW-0539">Nucleus</keyword>
<dbReference type="GO" id="GO:0005634">
    <property type="term" value="C:nucleus"/>
    <property type="evidence" value="ECO:0007669"/>
    <property type="project" value="UniProtKB-SubCell"/>
</dbReference>
<organism evidence="8 9">
    <name type="scientific">Olea europaea subsp. europaea</name>
    <dbReference type="NCBI Taxonomy" id="158383"/>
    <lineage>
        <taxon>Eukaryota</taxon>
        <taxon>Viridiplantae</taxon>
        <taxon>Streptophyta</taxon>
        <taxon>Embryophyta</taxon>
        <taxon>Tracheophyta</taxon>
        <taxon>Spermatophyta</taxon>
        <taxon>Magnoliopsida</taxon>
        <taxon>eudicotyledons</taxon>
        <taxon>Gunneridae</taxon>
        <taxon>Pentapetalae</taxon>
        <taxon>asterids</taxon>
        <taxon>lamiids</taxon>
        <taxon>Lamiales</taxon>
        <taxon>Oleaceae</taxon>
        <taxon>Oleeae</taxon>
        <taxon>Olea</taxon>
    </lineage>
</organism>
<dbReference type="InterPro" id="IPR011598">
    <property type="entry name" value="bHLH_dom"/>
</dbReference>
<evidence type="ECO:0000256" key="5">
    <source>
        <dbReference type="ARBA" id="ARBA00023242"/>
    </source>
</evidence>
<name>A0A8S0TID9_OLEEU</name>
<feature type="domain" description="BHLH" evidence="7">
    <location>
        <begin position="207"/>
        <end position="257"/>
    </location>
</feature>
<evidence type="ECO:0000256" key="4">
    <source>
        <dbReference type="ARBA" id="ARBA00023163"/>
    </source>
</evidence>
<keyword evidence="9" id="KW-1185">Reference proteome</keyword>
<evidence type="ECO:0000256" key="2">
    <source>
        <dbReference type="ARBA" id="ARBA00023015"/>
    </source>
</evidence>
<proteinExistence type="predicted"/>
<dbReference type="SMART" id="SM00353">
    <property type="entry name" value="HLH"/>
    <property type="match status" value="1"/>
</dbReference>
<dbReference type="EMBL" id="CACTIH010006156">
    <property type="protein sequence ID" value="CAA3004286.1"/>
    <property type="molecule type" value="Genomic_DNA"/>
</dbReference>
<evidence type="ECO:0000256" key="3">
    <source>
        <dbReference type="ARBA" id="ARBA00023125"/>
    </source>
</evidence>
<comment type="subcellular location">
    <subcellularLocation>
        <location evidence="1">Nucleus</location>
    </subcellularLocation>
</comment>
<keyword evidence="4" id="KW-0804">Transcription</keyword>
<dbReference type="PANTHER" id="PTHR16223">
    <property type="entry name" value="TRANSCRIPTION FACTOR BHLH83-RELATED"/>
    <property type="match status" value="1"/>
</dbReference>
<dbReference type="FunFam" id="4.10.280.10:FF:000021">
    <property type="entry name" value="Transcription factor bHLH130 family"/>
    <property type="match status" value="1"/>
</dbReference>
<dbReference type="InterPro" id="IPR045843">
    <property type="entry name" value="IND-like"/>
</dbReference>
<protein>
    <submittedName>
        <fullName evidence="8">Transcription factor bHLH130-like</fullName>
    </submittedName>
</protein>
<dbReference type="Proteomes" id="UP000594638">
    <property type="component" value="Unassembled WGS sequence"/>
</dbReference>
<dbReference type="PANTHER" id="PTHR16223:SF345">
    <property type="entry name" value="TRANSCRIPTION FACTOR BHLH130-LIKE"/>
    <property type="match status" value="1"/>
</dbReference>
<gene>
    <name evidence="8" type="ORF">OLEA9_A050400</name>
</gene>
<sequence length="273" mass="31273">MDIRHSCIKLDFMCCTVTNYIFGSICCDFYEQLHSNHELIYRVMKKLLKSSYMISGFGVMEEVGNYRISNHAETTSPTNGLKNHVDYSSGTAFSTRFMPSIPEKGDGNIGTSRAENGNNSRDYDSALLEDSWNVSPFNSMKRNRDGDLKMFSSFNGLLGNENRETRNKDMCLTHHLSLPKTPSEIDSVEKFLQHDTIPCQIRAKRGCATHPRSIAERVRRTRISERMKKLQELCPNMDKQTNTANMLDLAVEYIKELQEQVQTLTDKRAKCRC</sequence>
<dbReference type="Gramene" id="OE9A050400T3">
    <property type="protein sequence ID" value="OE9A050400C3"/>
    <property type="gene ID" value="OE9A050400"/>
</dbReference>